<dbReference type="AlphaFoldDB" id="S8DL28"/>
<reference evidence="1 2" key="1">
    <citation type="journal article" date="2013" name="BMC Genomics">
        <title>The miniature genome of a carnivorous plant Genlisea aurea contains a low number of genes and short non-coding sequences.</title>
        <authorList>
            <person name="Leushkin E.V."/>
            <person name="Sutormin R.A."/>
            <person name="Nabieva E.R."/>
            <person name="Penin A.A."/>
            <person name="Kondrashov A.S."/>
            <person name="Logacheva M.D."/>
        </authorList>
    </citation>
    <scope>NUCLEOTIDE SEQUENCE [LARGE SCALE GENOMIC DNA]</scope>
</reference>
<name>S8DL28_9LAMI</name>
<gene>
    <name evidence="1" type="ORF">M569_14573</name>
</gene>
<keyword evidence="2" id="KW-1185">Reference proteome</keyword>
<dbReference type="Proteomes" id="UP000015453">
    <property type="component" value="Unassembled WGS sequence"/>
</dbReference>
<organism evidence="1 2">
    <name type="scientific">Genlisea aurea</name>
    <dbReference type="NCBI Taxonomy" id="192259"/>
    <lineage>
        <taxon>Eukaryota</taxon>
        <taxon>Viridiplantae</taxon>
        <taxon>Streptophyta</taxon>
        <taxon>Embryophyta</taxon>
        <taxon>Tracheophyta</taxon>
        <taxon>Spermatophyta</taxon>
        <taxon>Magnoliopsida</taxon>
        <taxon>eudicotyledons</taxon>
        <taxon>Gunneridae</taxon>
        <taxon>Pentapetalae</taxon>
        <taxon>asterids</taxon>
        <taxon>lamiids</taxon>
        <taxon>Lamiales</taxon>
        <taxon>Lentibulariaceae</taxon>
        <taxon>Genlisea</taxon>
    </lineage>
</organism>
<comment type="caution">
    <text evidence="1">The sequence shown here is derived from an EMBL/GenBank/DDBJ whole genome shotgun (WGS) entry which is preliminary data.</text>
</comment>
<dbReference type="EMBL" id="AUSU01007721">
    <property type="protein sequence ID" value="EPS60232.1"/>
    <property type="molecule type" value="Genomic_DNA"/>
</dbReference>
<evidence type="ECO:0000313" key="2">
    <source>
        <dbReference type="Proteomes" id="UP000015453"/>
    </source>
</evidence>
<evidence type="ECO:0000313" key="1">
    <source>
        <dbReference type="EMBL" id="EPS60232.1"/>
    </source>
</evidence>
<accession>S8DL28</accession>
<protein>
    <submittedName>
        <fullName evidence="1">Uncharacterized protein</fullName>
    </submittedName>
</protein>
<sequence length="136" mass="14231">MVGVLDGVEGDASTSTGTAASGGVGCDCARGMAISGAAQTSPMAMVGALPAAEGVEELAPSSTRASGVRNSDGSRHTFFSGESNQIQRYTFVAMFEGSQTKRLIRIGWLLEGVFWFSSAMFSLCLEPFRCSRRAFG</sequence>
<proteinExistence type="predicted"/>